<reference evidence="2" key="1">
    <citation type="journal article" date="2013" name="Proc. Natl. Acad. Sci. U.S.A.">
        <title>Genome structure and metabolic features in the red seaweed Chondrus crispus shed light on evolution of the Archaeplastida.</title>
        <authorList>
            <person name="Collen J."/>
            <person name="Porcel B."/>
            <person name="Carre W."/>
            <person name="Ball S.G."/>
            <person name="Chaparro C."/>
            <person name="Tonon T."/>
            <person name="Barbeyron T."/>
            <person name="Michel G."/>
            <person name="Noel B."/>
            <person name="Valentin K."/>
            <person name="Elias M."/>
            <person name="Artiguenave F."/>
            <person name="Arun A."/>
            <person name="Aury J.M."/>
            <person name="Barbosa-Neto J.F."/>
            <person name="Bothwell J.H."/>
            <person name="Bouget F.Y."/>
            <person name="Brillet L."/>
            <person name="Cabello-Hurtado F."/>
            <person name="Capella-Gutierrez S."/>
            <person name="Charrier B."/>
            <person name="Cladiere L."/>
            <person name="Cock J.M."/>
            <person name="Coelho S.M."/>
            <person name="Colleoni C."/>
            <person name="Czjzek M."/>
            <person name="Da Silva C."/>
            <person name="Delage L."/>
            <person name="Denoeud F."/>
            <person name="Deschamps P."/>
            <person name="Dittami S.M."/>
            <person name="Gabaldon T."/>
            <person name="Gachon C.M."/>
            <person name="Groisillier A."/>
            <person name="Herve C."/>
            <person name="Jabbari K."/>
            <person name="Katinka M."/>
            <person name="Kloareg B."/>
            <person name="Kowalczyk N."/>
            <person name="Labadie K."/>
            <person name="Leblanc C."/>
            <person name="Lopez P.J."/>
            <person name="McLachlan D.H."/>
            <person name="Meslet-Cladiere L."/>
            <person name="Moustafa A."/>
            <person name="Nehr Z."/>
            <person name="Nyvall Collen P."/>
            <person name="Panaud O."/>
            <person name="Partensky F."/>
            <person name="Poulain J."/>
            <person name="Rensing S.A."/>
            <person name="Rousvoal S."/>
            <person name="Samson G."/>
            <person name="Symeonidi A."/>
            <person name="Weissenbach J."/>
            <person name="Zambounis A."/>
            <person name="Wincker P."/>
            <person name="Boyen C."/>
        </authorList>
    </citation>
    <scope>NUCLEOTIDE SEQUENCE [LARGE SCALE GENOMIC DNA]</scope>
    <source>
        <strain evidence="2">cv. Stackhouse</strain>
    </source>
</reference>
<dbReference type="AlphaFoldDB" id="R7QV56"/>
<proteinExistence type="predicted"/>
<name>R7QV56_CHOCR</name>
<dbReference type="Gramene" id="CDF41240">
    <property type="protein sequence ID" value="CDF41240"/>
    <property type="gene ID" value="CHC_T00007766001"/>
</dbReference>
<evidence type="ECO:0000313" key="2">
    <source>
        <dbReference type="Proteomes" id="UP000012073"/>
    </source>
</evidence>
<dbReference type="Proteomes" id="UP000012073">
    <property type="component" value="Unassembled WGS sequence"/>
</dbReference>
<dbReference type="EMBL" id="HG002333">
    <property type="protein sequence ID" value="CDF41240.1"/>
    <property type="molecule type" value="Genomic_DNA"/>
</dbReference>
<dbReference type="RefSeq" id="XP_005711534.1">
    <property type="nucleotide sequence ID" value="XM_005711477.1"/>
</dbReference>
<organism evidence="1 2">
    <name type="scientific">Chondrus crispus</name>
    <name type="common">Carrageen Irish moss</name>
    <name type="synonym">Polymorpha crispa</name>
    <dbReference type="NCBI Taxonomy" id="2769"/>
    <lineage>
        <taxon>Eukaryota</taxon>
        <taxon>Rhodophyta</taxon>
        <taxon>Florideophyceae</taxon>
        <taxon>Rhodymeniophycidae</taxon>
        <taxon>Gigartinales</taxon>
        <taxon>Gigartinaceae</taxon>
        <taxon>Chondrus</taxon>
    </lineage>
</organism>
<evidence type="ECO:0000313" key="1">
    <source>
        <dbReference type="EMBL" id="CDF41240.1"/>
    </source>
</evidence>
<keyword evidence="2" id="KW-1185">Reference proteome</keyword>
<gene>
    <name evidence="1" type="ORF">CHC_T00007766001</name>
</gene>
<dbReference type="KEGG" id="ccp:CHC_T00007766001"/>
<accession>R7QV56</accession>
<dbReference type="GeneID" id="17319250"/>
<sequence>MRAEGTRGNIKHAIENPFYQSCFSRAVVTGLLCDVIYKVAVSAHDRHVNIHKDTNLGSNGDIERAANLLLSAPMCASCYQDWGVLTKNSARARAKATSAYQRWRARRRSESRVDIGPFGCRRIKPDANHCYVCVNGVAVVSTETRLSRATRLCAIGRTDWAQFTTLFANTTSLPADMIEALRDSAAQAKVCSIHSNAIRRCEDAVHKQKFTCGLCRRRLPRNSGRRLSVPEDEEEAFEFECRMASYFGRSVCANWTCEMIVCSHCRHLACGSPGEGLELNGSTTFGRQVRAAQICISWVCIKLSVLPPAYISERCISASRILGEHSSGKAVIVRLRDVKAVFASCSTPGRVPDSRTIRDCVMPHIASVGIRMEIAPGRVGAFFYNSTSAYFLALEKHAAEQTSNRSAEDLLTLSQLAEQRQNDLKTLVRSFRFDAVFSSVVAATFSAESSIEAVPRRLWLSEMLTLASRGVRQRAKRQVAVMKSAALDGDKSAQAIARECRTFRDIFPFSNTSIPPLDGDDVPPSLARLCTQLYKLEMEARLVDHRERKTGPLMLAASSSCATWMSNAAHTALARLGVIAPDKTAYRVQNAFETMLERAPLGPMSLLPMLKFEHQLFVASIDNINIKNLHASLSDSHSQRGLNGLATQVVGWARTYPDKYMEADEDSSSGQRRMGFLPQSIAEIRRKLTGGISSSTACTSGVM</sequence>
<protein>
    <submittedName>
        <fullName evidence="1">Uncharacterized protein</fullName>
    </submittedName>
</protein>